<evidence type="ECO:0000256" key="10">
    <source>
        <dbReference type="PIRNR" id="PIRNR006247"/>
    </source>
</evidence>
<dbReference type="RefSeq" id="WP_092859235.1">
    <property type="nucleotide sequence ID" value="NZ_FOQH01000003.1"/>
</dbReference>
<feature type="binding site" evidence="11">
    <location>
        <position position="111"/>
    </location>
    <ligand>
        <name>K(+)</name>
        <dbReference type="ChEBI" id="CHEBI:29103"/>
    </ligand>
</feature>
<protein>
    <recommendedName>
        <fullName evidence="10">Trk system potassium uptake protein</fullName>
    </recommendedName>
</protein>
<keyword evidence="6 10" id="KW-0630">Potassium</keyword>
<keyword evidence="11" id="KW-0479">Metal-binding</keyword>
<evidence type="ECO:0000256" key="3">
    <source>
        <dbReference type="ARBA" id="ARBA00022475"/>
    </source>
</evidence>
<proteinExistence type="inferred from homology"/>
<comment type="similarity">
    <text evidence="10">Belongs to the TrkH potassium transport family.</text>
</comment>
<keyword evidence="10" id="KW-0997">Cell inner membrane</keyword>
<feature type="transmembrane region" description="Helical" evidence="12">
    <location>
        <begin position="185"/>
        <end position="206"/>
    </location>
</feature>
<evidence type="ECO:0000256" key="5">
    <source>
        <dbReference type="ARBA" id="ARBA00022692"/>
    </source>
</evidence>
<evidence type="ECO:0000256" key="7">
    <source>
        <dbReference type="ARBA" id="ARBA00022989"/>
    </source>
</evidence>
<comment type="subcellular location">
    <subcellularLocation>
        <location evidence="10">Cell inner membrane</location>
        <topology evidence="10">Multi-pass membrane protein</topology>
    </subcellularLocation>
    <subcellularLocation>
        <location evidence="1">Cell membrane</location>
        <topology evidence="1">Multi-pass membrane protein</topology>
    </subcellularLocation>
</comment>
<name>A0A1I3EMD1_9RHOB</name>
<dbReference type="Pfam" id="PF02386">
    <property type="entry name" value="TrkH"/>
    <property type="match status" value="2"/>
</dbReference>
<feature type="binding site" evidence="11">
    <location>
        <position position="112"/>
    </location>
    <ligand>
        <name>K(+)</name>
        <dbReference type="ChEBI" id="CHEBI:29103"/>
    </ligand>
</feature>
<dbReference type="PANTHER" id="PTHR32024">
    <property type="entry name" value="TRK SYSTEM POTASSIUM UPTAKE PROTEIN TRKG-RELATED"/>
    <property type="match status" value="1"/>
</dbReference>
<evidence type="ECO:0000256" key="2">
    <source>
        <dbReference type="ARBA" id="ARBA00022448"/>
    </source>
</evidence>
<evidence type="ECO:0000313" key="13">
    <source>
        <dbReference type="EMBL" id="SFI00136.1"/>
    </source>
</evidence>
<keyword evidence="14" id="KW-1185">Reference proteome</keyword>
<dbReference type="Proteomes" id="UP000199377">
    <property type="component" value="Unassembled WGS sequence"/>
</dbReference>
<keyword evidence="7 12" id="KW-1133">Transmembrane helix</keyword>
<feature type="transmembrane region" description="Helical" evidence="12">
    <location>
        <begin position="71"/>
        <end position="91"/>
    </location>
</feature>
<keyword evidence="5 12" id="KW-0812">Transmembrane</keyword>
<dbReference type="GO" id="GO:0015379">
    <property type="term" value="F:potassium:chloride symporter activity"/>
    <property type="evidence" value="ECO:0007669"/>
    <property type="project" value="InterPro"/>
</dbReference>
<keyword evidence="3 10" id="KW-1003">Cell membrane</keyword>
<dbReference type="AlphaFoldDB" id="A0A1I3EMD1"/>
<keyword evidence="2 10" id="KW-0813">Transport</keyword>
<comment type="function">
    <text evidence="10">Low-affinity potassium transport system. Interacts with Trk system potassium uptake protein TrkA.</text>
</comment>
<dbReference type="GO" id="GO:0046872">
    <property type="term" value="F:metal ion binding"/>
    <property type="evidence" value="ECO:0007669"/>
    <property type="project" value="UniProtKB-KW"/>
</dbReference>
<feature type="transmembrane region" description="Helical" evidence="12">
    <location>
        <begin position="458"/>
        <end position="483"/>
    </location>
</feature>
<feature type="transmembrane region" description="Helical" evidence="12">
    <location>
        <begin position="133"/>
        <end position="153"/>
    </location>
</feature>
<evidence type="ECO:0000256" key="9">
    <source>
        <dbReference type="ARBA" id="ARBA00023136"/>
    </source>
</evidence>
<keyword evidence="9 10" id="KW-0472">Membrane</keyword>
<dbReference type="PIRSF" id="PIRSF006247">
    <property type="entry name" value="TrkH"/>
    <property type="match status" value="1"/>
</dbReference>
<accession>A0A1I3EMD1</accession>
<feature type="transmembrane region" description="Helical" evidence="12">
    <location>
        <begin position="237"/>
        <end position="258"/>
    </location>
</feature>
<dbReference type="InterPro" id="IPR004772">
    <property type="entry name" value="TrkH"/>
</dbReference>
<dbReference type="STRING" id="1114924.SAMN05216258_103472"/>
<keyword evidence="4 10" id="KW-0633">Potassium transport</keyword>
<organism evidence="13 14">
    <name type="scientific">Albimonas pacifica</name>
    <dbReference type="NCBI Taxonomy" id="1114924"/>
    <lineage>
        <taxon>Bacteria</taxon>
        <taxon>Pseudomonadati</taxon>
        <taxon>Pseudomonadota</taxon>
        <taxon>Alphaproteobacteria</taxon>
        <taxon>Rhodobacterales</taxon>
        <taxon>Paracoccaceae</taxon>
        <taxon>Albimonas</taxon>
    </lineage>
</organism>
<feature type="binding site" evidence="11">
    <location>
        <position position="434"/>
    </location>
    <ligand>
        <name>K(+)</name>
        <dbReference type="ChEBI" id="CHEBI:29103"/>
    </ligand>
</feature>
<feature type="transmembrane region" description="Helical" evidence="12">
    <location>
        <begin position="392"/>
        <end position="417"/>
    </location>
</feature>
<feature type="transmembrane region" description="Helical" evidence="12">
    <location>
        <begin position="270"/>
        <end position="290"/>
    </location>
</feature>
<dbReference type="OrthoDB" id="9810952at2"/>
<keyword evidence="8 10" id="KW-0406">Ion transport</keyword>
<feature type="transmembrane region" description="Helical" evidence="12">
    <location>
        <begin position="331"/>
        <end position="353"/>
    </location>
</feature>
<evidence type="ECO:0000256" key="6">
    <source>
        <dbReference type="ARBA" id="ARBA00022958"/>
    </source>
</evidence>
<evidence type="ECO:0000256" key="12">
    <source>
        <dbReference type="SAM" id="Phobius"/>
    </source>
</evidence>
<gene>
    <name evidence="13" type="ORF">SAMN05216258_103472</name>
</gene>
<reference evidence="13 14" key="1">
    <citation type="submission" date="2016-10" db="EMBL/GenBank/DDBJ databases">
        <authorList>
            <person name="de Groot N.N."/>
        </authorList>
    </citation>
    <scope>NUCLEOTIDE SEQUENCE [LARGE SCALE GENOMIC DNA]</scope>
    <source>
        <strain evidence="13 14">CGMCC 1.11030</strain>
    </source>
</reference>
<evidence type="ECO:0000256" key="11">
    <source>
        <dbReference type="PIRSR" id="PIRSR006247-1"/>
    </source>
</evidence>
<feature type="binding site" evidence="11">
    <location>
        <position position="318"/>
    </location>
    <ligand>
        <name>K(+)</name>
        <dbReference type="ChEBI" id="CHEBI:29103"/>
    </ligand>
</feature>
<evidence type="ECO:0000256" key="4">
    <source>
        <dbReference type="ARBA" id="ARBA00022538"/>
    </source>
</evidence>
<feature type="binding site" evidence="11">
    <location>
        <position position="219"/>
    </location>
    <ligand>
        <name>K(+)</name>
        <dbReference type="ChEBI" id="CHEBI:29103"/>
    </ligand>
</feature>
<sequence length="485" mass="51565">MPDLRAALHLIGLLVAALGATMAAPMLADLIDGDPNWRAFGLAGFFSVLAGSLLAAAGGADRGSLSVQETFLLTTLCWLLLPVFGALPFVLGVPEASLTDAFFEAMSGFTTTGSTVFVGLDHMPPGVLLWRGMLQWFGGVGIVVMAMAFLPALRVGGMQIFRSEAFDTFGKILPRAGEIAMSISWVYAGLTLLCILAYAACGMSVFDAVVHSMTTISTGGFANYDASLGHFPGEVEYVSALFMMLASLPFVRLVQLASGEARPIWRDPQVRGFMAVIFGFAGAILLYRMATDPVPHAWGFEQHLRETLFNTVSILTGTGYASENYNEWGPFAAAAFFLMGLVGGCAGSTCCSVKIFRYQILLAAVASQVRRIHSPHGVFQTRWAGRPVDEEVISSVMGFLFLFFMTLAVLSVAMGMLGHDIVTSVSGAATALANVGPGLGPIIGPAGNFAPLSDAAKWVLALGMLLGRLELMAVYVMFVSAFWRN</sequence>
<dbReference type="PANTHER" id="PTHR32024:SF3">
    <property type="entry name" value="TRK SYSTEM POTASSIUM UPTAKE PROTEIN"/>
    <property type="match status" value="1"/>
</dbReference>
<feature type="binding site" evidence="11">
    <location>
        <position position="435"/>
    </location>
    <ligand>
        <name>K(+)</name>
        <dbReference type="ChEBI" id="CHEBI:29103"/>
    </ligand>
</feature>
<evidence type="ECO:0000313" key="14">
    <source>
        <dbReference type="Proteomes" id="UP000199377"/>
    </source>
</evidence>
<dbReference type="GO" id="GO:0005886">
    <property type="term" value="C:plasma membrane"/>
    <property type="evidence" value="ECO:0007669"/>
    <property type="project" value="UniProtKB-SubCell"/>
</dbReference>
<dbReference type="InterPro" id="IPR003445">
    <property type="entry name" value="Cat_transpt"/>
</dbReference>
<dbReference type="EMBL" id="FOQH01000003">
    <property type="protein sequence ID" value="SFI00136.1"/>
    <property type="molecule type" value="Genomic_DNA"/>
</dbReference>
<feature type="transmembrane region" description="Helical" evidence="12">
    <location>
        <begin position="39"/>
        <end position="59"/>
    </location>
</feature>
<evidence type="ECO:0000256" key="1">
    <source>
        <dbReference type="ARBA" id="ARBA00004651"/>
    </source>
</evidence>
<evidence type="ECO:0000256" key="8">
    <source>
        <dbReference type="ARBA" id="ARBA00023065"/>
    </source>
</evidence>